<accession>A0A127M7K3</accession>
<dbReference type="KEGG" id="zal:AZF00_13325"/>
<dbReference type="Pfam" id="PF09842">
    <property type="entry name" value="DUF2069"/>
    <property type="match status" value="1"/>
</dbReference>
<evidence type="ECO:0000313" key="2">
    <source>
        <dbReference type="EMBL" id="AMO69224.1"/>
    </source>
</evidence>
<gene>
    <name evidence="2" type="ORF">AZF00_13325</name>
</gene>
<evidence type="ECO:0000313" key="3">
    <source>
        <dbReference type="Proteomes" id="UP000074119"/>
    </source>
</evidence>
<dbReference type="AlphaFoldDB" id="A0A127M7K3"/>
<keyword evidence="1" id="KW-0812">Transmembrane</keyword>
<feature type="transmembrane region" description="Helical" evidence="1">
    <location>
        <begin position="40"/>
        <end position="60"/>
    </location>
</feature>
<protein>
    <recommendedName>
        <fullName evidence="4">DUF2069 domain-containing protein</fullName>
    </recommendedName>
</protein>
<reference evidence="2 3" key="1">
    <citation type="submission" date="2015-12" db="EMBL/GenBank/DDBJ databases">
        <authorList>
            <person name="Shamseldin A."/>
            <person name="Moawad H."/>
            <person name="Abd El-Rahim W.M."/>
            <person name="Sadowsky M.J."/>
        </authorList>
    </citation>
    <scope>NUCLEOTIDE SEQUENCE [LARGE SCALE GENOMIC DNA]</scope>
    <source>
        <strain evidence="2 3">SM2</strain>
    </source>
</reference>
<dbReference type="InterPro" id="IPR018643">
    <property type="entry name" value="DUF2069_membrane"/>
</dbReference>
<feature type="transmembrane region" description="Helical" evidence="1">
    <location>
        <begin position="12"/>
        <end position="34"/>
    </location>
</feature>
<name>A0A127M7K3_9GAMM</name>
<sequence>MTVIEKRALFAAWAMKISYIAFLLSLTLGTWVWVQEGRQPSISIWLIRTVPILLFAYGVFKHQLRSIAWLCFAILMYFAMAVTEAMSPYVIWFNYIELAVVVVLFCSATAFIRWQAQMLKAKQAEGTASE</sequence>
<keyword evidence="1" id="KW-0472">Membrane</keyword>
<evidence type="ECO:0000256" key="1">
    <source>
        <dbReference type="SAM" id="Phobius"/>
    </source>
</evidence>
<feature type="transmembrane region" description="Helical" evidence="1">
    <location>
        <begin position="92"/>
        <end position="112"/>
    </location>
</feature>
<feature type="transmembrane region" description="Helical" evidence="1">
    <location>
        <begin position="67"/>
        <end position="86"/>
    </location>
</feature>
<organism evidence="2 3">
    <name type="scientific">Zhongshania aliphaticivorans</name>
    <dbReference type="NCBI Taxonomy" id="1470434"/>
    <lineage>
        <taxon>Bacteria</taxon>
        <taxon>Pseudomonadati</taxon>
        <taxon>Pseudomonadota</taxon>
        <taxon>Gammaproteobacteria</taxon>
        <taxon>Cellvibrionales</taxon>
        <taxon>Spongiibacteraceae</taxon>
        <taxon>Zhongshania</taxon>
    </lineage>
</organism>
<evidence type="ECO:0008006" key="4">
    <source>
        <dbReference type="Google" id="ProtNLM"/>
    </source>
</evidence>
<dbReference type="EMBL" id="CP014544">
    <property type="protein sequence ID" value="AMO69224.1"/>
    <property type="molecule type" value="Genomic_DNA"/>
</dbReference>
<dbReference type="RefSeq" id="WP_008248567.1">
    <property type="nucleotide sequence ID" value="NZ_CP014544.1"/>
</dbReference>
<proteinExistence type="predicted"/>
<dbReference type="Proteomes" id="UP000074119">
    <property type="component" value="Chromosome"/>
</dbReference>
<dbReference type="STRING" id="1470434.AZF00_13325"/>
<keyword evidence="1" id="KW-1133">Transmembrane helix</keyword>